<evidence type="ECO:0000313" key="3">
    <source>
        <dbReference type="Proteomes" id="UP000327013"/>
    </source>
</evidence>
<dbReference type="AlphaFoldDB" id="A0A5N6PH50"/>
<comment type="caution">
    <text evidence="2">The sequence shown here is derived from an EMBL/GenBank/DDBJ whole genome shotgun (WGS) entry which is preliminary data.</text>
</comment>
<evidence type="ECO:0008006" key="4">
    <source>
        <dbReference type="Google" id="ProtNLM"/>
    </source>
</evidence>
<keyword evidence="1" id="KW-0812">Transmembrane</keyword>
<evidence type="ECO:0000256" key="1">
    <source>
        <dbReference type="SAM" id="Phobius"/>
    </source>
</evidence>
<keyword evidence="1" id="KW-0472">Membrane</keyword>
<name>A0A5N6PH50_9ROSI</name>
<gene>
    <name evidence="2" type="ORF">FH972_027318</name>
</gene>
<keyword evidence="1" id="KW-1133">Transmembrane helix</keyword>
<proteinExistence type="predicted"/>
<accession>A0A5N6PH50</accession>
<evidence type="ECO:0000313" key="2">
    <source>
        <dbReference type="EMBL" id="KAD6315993.1"/>
    </source>
</evidence>
<protein>
    <recommendedName>
        <fullName evidence="4">Transmembrane protein</fullName>
    </recommendedName>
</protein>
<reference evidence="2 3" key="1">
    <citation type="submission" date="2019-06" db="EMBL/GenBank/DDBJ databases">
        <title>A chromosomal-level reference genome of Carpinus fangiana (Coryloideae, Betulaceae).</title>
        <authorList>
            <person name="Yang X."/>
            <person name="Wang Z."/>
            <person name="Zhang L."/>
            <person name="Hao G."/>
            <person name="Liu J."/>
            <person name="Yang Y."/>
        </authorList>
    </citation>
    <scope>NUCLEOTIDE SEQUENCE [LARGE SCALE GENOMIC DNA]</scope>
    <source>
        <strain evidence="2">Cfa_2016G</strain>
        <tissue evidence="2">Leaf</tissue>
    </source>
</reference>
<keyword evidence="3" id="KW-1185">Reference proteome</keyword>
<feature type="transmembrane region" description="Helical" evidence="1">
    <location>
        <begin position="12"/>
        <end position="36"/>
    </location>
</feature>
<dbReference type="Proteomes" id="UP000327013">
    <property type="component" value="Unassembled WGS sequence"/>
</dbReference>
<sequence>MAFHTTPKNGRLPLIFSCASILPIMIATIFLMQMVLIDADHNWRMVVRKVDPSHPPTPTRARTRNFVISAPPPRQVSPTKRLPRRIISPAAAPNSPHICLF</sequence>
<dbReference type="EMBL" id="VIBQ01002823">
    <property type="protein sequence ID" value="KAD6315993.1"/>
    <property type="molecule type" value="Genomic_DNA"/>
</dbReference>
<organism evidence="2 3">
    <name type="scientific">Carpinus fangiana</name>
    <dbReference type="NCBI Taxonomy" id="176857"/>
    <lineage>
        <taxon>Eukaryota</taxon>
        <taxon>Viridiplantae</taxon>
        <taxon>Streptophyta</taxon>
        <taxon>Embryophyta</taxon>
        <taxon>Tracheophyta</taxon>
        <taxon>Spermatophyta</taxon>
        <taxon>Magnoliopsida</taxon>
        <taxon>eudicotyledons</taxon>
        <taxon>Gunneridae</taxon>
        <taxon>Pentapetalae</taxon>
        <taxon>rosids</taxon>
        <taxon>fabids</taxon>
        <taxon>Fagales</taxon>
        <taxon>Betulaceae</taxon>
        <taxon>Carpinus</taxon>
    </lineage>
</organism>
<dbReference type="OrthoDB" id="1815151at2759"/>